<name>A0ABQ6N3B2_9STRA</name>
<dbReference type="SUPFAM" id="SSF53474">
    <property type="entry name" value="alpha/beta-Hydrolases"/>
    <property type="match status" value="1"/>
</dbReference>
<feature type="transmembrane region" description="Helical" evidence="2">
    <location>
        <begin position="64"/>
        <end position="83"/>
    </location>
</feature>
<keyword evidence="2" id="KW-1133">Transmembrane helix</keyword>
<feature type="compositionally biased region" description="Low complexity" evidence="1">
    <location>
        <begin position="117"/>
        <end position="128"/>
    </location>
</feature>
<evidence type="ECO:0000313" key="4">
    <source>
        <dbReference type="Proteomes" id="UP001165060"/>
    </source>
</evidence>
<dbReference type="Gene3D" id="3.40.50.1820">
    <property type="entry name" value="alpha/beta hydrolase"/>
    <property type="match status" value="1"/>
</dbReference>
<protein>
    <recommendedName>
        <fullName evidence="5">AB hydrolase-1 domain-containing protein</fullName>
    </recommendedName>
</protein>
<keyword evidence="2" id="KW-0812">Transmembrane</keyword>
<evidence type="ECO:0000256" key="1">
    <source>
        <dbReference type="SAM" id="MobiDB-lite"/>
    </source>
</evidence>
<sequence>MPASPALLKALAFPSLHDHLVKAASGRNTKPSLLLTAYAALSGFLLPKPSTLCSDHSLALCKNLAVVLVFNLALIVLVLPAYVLDCLTSNAALDLLLFLSFLVYLARAATVALTFPRSSNPSSNRVNSPEPPASPPSPASLPSLCAPPHKRSFYSPPSPLPPSAVPLGRGFFPDCTVDPHNLQILLPYNLRQLLDLLALATALADEAGEGAGAGELRGTFRLQVAAPHAEILLDVARYYELYTPASLLSHYHDLACAAAFPGQPPPADPLAAPPPASFYTSTSNFPSPADLPSTPIYVLRFLLYKHLSNPRPSPLSLRALCELLSLLYLHTMKAAAAESVRQHFSSLNPVGEAVADPHALLRSLPEPAGIDLVPPYVPEHVSTDPAPVRFVLNVFSHLYSSSPLSSLYNLFRNTQSLPPPTALDATDVLVLPFHHIRSANLLFSPNSATFLKIPRPGGTGYIDAVRVRPPGGSGSRAAVYSNPNAGVYELCFPAVGCPPCEALFQAGREGVAAQLAEDARSSMNFYAGAGYDFVAYNYGTYGRSFLQPGSNFVTNFFKHLLSSSPHSISPLSLKKDGECVLRAVAAPPASLEKLVVHGESIGGMVAANMAATAPPLPDTSLVLVIDRSFCHLEAVAQRLMHPALGTIMKAVSPFWTSDVVSSYLSVPPAWRRLLAADAMGDQIIHHESTLVNGVAVARVVGGGFVGWKGVVDGDQKTNLEVWEELVRRDTEADDESIALIKSRHLSPQSPDDFRSKLRLFSGAVRAIGIRVTRMNKAIKDMRQSQRGGLALRANDGFSDSEDDDSDTEGHGGVEAGLGGGAEMQALPPFFNDLNVVWSNLSLCDGLNGMSLGGAAKASRDGVYCWAAAAACFGPNIVLQRIRDRLGEAALENGDWNVTDADFSGEYGGRCRTGAVSLPKAAKGVKLMMQRLDGTAGVPPALVDDLRLIVEMLDELRRRVAEAAEADGGALLQREITVNLSGGHNTPWDATERAVLRRFLEFAPTV</sequence>
<evidence type="ECO:0000256" key="2">
    <source>
        <dbReference type="SAM" id="Phobius"/>
    </source>
</evidence>
<dbReference type="EMBL" id="BRYB01000881">
    <property type="protein sequence ID" value="GMI39586.1"/>
    <property type="molecule type" value="Genomic_DNA"/>
</dbReference>
<proteinExistence type="predicted"/>
<feature type="region of interest" description="Disordered" evidence="1">
    <location>
        <begin position="117"/>
        <end position="141"/>
    </location>
</feature>
<accession>A0ABQ6N3B2</accession>
<feature type="region of interest" description="Disordered" evidence="1">
    <location>
        <begin position="790"/>
        <end position="818"/>
    </location>
</feature>
<keyword evidence="2" id="KW-0472">Membrane</keyword>
<gene>
    <name evidence="3" type="ORF">TeGR_g6992</name>
</gene>
<dbReference type="InterPro" id="IPR029058">
    <property type="entry name" value="AB_hydrolase_fold"/>
</dbReference>
<reference evidence="3 4" key="1">
    <citation type="journal article" date="2023" name="Commun. Biol.">
        <title>Genome analysis of Parmales, the sister group of diatoms, reveals the evolutionary specialization of diatoms from phago-mixotrophs to photoautotrophs.</title>
        <authorList>
            <person name="Ban H."/>
            <person name="Sato S."/>
            <person name="Yoshikawa S."/>
            <person name="Yamada K."/>
            <person name="Nakamura Y."/>
            <person name="Ichinomiya M."/>
            <person name="Sato N."/>
            <person name="Blanc-Mathieu R."/>
            <person name="Endo H."/>
            <person name="Kuwata A."/>
            <person name="Ogata H."/>
        </authorList>
    </citation>
    <scope>NUCLEOTIDE SEQUENCE [LARGE SCALE GENOMIC DNA]</scope>
</reference>
<dbReference type="Proteomes" id="UP001165060">
    <property type="component" value="Unassembled WGS sequence"/>
</dbReference>
<evidence type="ECO:0008006" key="5">
    <source>
        <dbReference type="Google" id="ProtNLM"/>
    </source>
</evidence>
<feature type="transmembrane region" description="Helical" evidence="2">
    <location>
        <begin position="95"/>
        <end position="115"/>
    </location>
</feature>
<keyword evidence="4" id="KW-1185">Reference proteome</keyword>
<organism evidence="3 4">
    <name type="scientific">Tetraparma gracilis</name>
    <dbReference type="NCBI Taxonomy" id="2962635"/>
    <lineage>
        <taxon>Eukaryota</taxon>
        <taxon>Sar</taxon>
        <taxon>Stramenopiles</taxon>
        <taxon>Ochrophyta</taxon>
        <taxon>Bolidophyceae</taxon>
        <taxon>Parmales</taxon>
        <taxon>Triparmaceae</taxon>
        <taxon>Tetraparma</taxon>
    </lineage>
</organism>
<feature type="compositionally biased region" description="Pro residues" evidence="1">
    <location>
        <begin position="129"/>
        <end position="139"/>
    </location>
</feature>
<comment type="caution">
    <text evidence="3">The sequence shown here is derived from an EMBL/GenBank/DDBJ whole genome shotgun (WGS) entry which is preliminary data.</text>
</comment>
<evidence type="ECO:0000313" key="3">
    <source>
        <dbReference type="EMBL" id="GMI39586.1"/>
    </source>
</evidence>